<proteinExistence type="predicted"/>
<protein>
    <submittedName>
        <fullName evidence="1">Uncharacterized protein</fullName>
    </submittedName>
</protein>
<reference evidence="1 2" key="1">
    <citation type="submission" date="2017-11" db="EMBL/GenBank/DDBJ databases">
        <authorList>
            <person name="Keri A.G."/>
            <person name="Ahn S.H."/>
            <person name="Alvarado I.A."/>
            <person name="Hartigan K.A."/>
            <person name="Shaffer C.D."/>
            <person name="Weston-Hafer K.A."/>
            <person name="Russell D.A."/>
            <person name="Pope W.H."/>
            <person name="Jacobs-Sera D."/>
            <person name="Hendrix R.W."/>
            <person name="Hatfull G.F."/>
        </authorList>
    </citation>
    <scope>NUCLEOTIDE SEQUENCE [LARGE SCALE GENOMIC DNA]</scope>
</reference>
<name>A0A2H4PI79_9CAUD</name>
<dbReference type="Proteomes" id="UP000241007">
    <property type="component" value="Segment"/>
</dbReference>
<sequence length="176" mass="19558">MAVPSRPAQIKRVAEFLDWAVDNDRSVQDVATQIVDSIYDMWAVDVSEAAQPPKVGMAFKTPAVTSKVYHVAWIGEEFEGGPDICWVIDAGSDYGTFVPYDSQFWRILTPSTAKAGGPGSNKDGWKAGDKVSLLQRRRHYDVLEVGDKCVLLRDVQSGTLQADSNANLKKYYNKER</sequence>
<gene>
    <name evidence="1" type="ORF">SEA_WRIGHTON_76</name>
</gene>
<keyword evidence="2" id="KW-1185">Reference proteome</keyword>
<evidence type="ECO:0000313" key="2">
    <source>
        <dbReference type="Proteomes" id="UP000241007"/>
    </source>
</evidence>
<accession>A0A2H4PI79</accession>
<organism evidence="1 2">
    <name type="scientific">Streptomyces phage WRightOn</name>
    <dbReference type="NCBI Taxonomy" id="2053723"/>
    <lineage>
        <taxon>Viruses</taxon>
        <taxon>Duplodnaviria</taxon>
        <taxon>Heunggongvirae</taxon>
        <taxon>Uroviricota</taxon>
        <taxon>Caudoviricetes</taxon>
        <taxon>Beephvirinae</taxon>
        <taxon>Manuelvirus</taxon>
        <taxon>Manuelvirus wrighton</taxon>
    </lineage>
</organism>
<evidence type="ECO:0000313" key="1">
    <source>
        <dbReference type="EMBL" id="ATW62509.1"/>
    </source>
</evidence>
<dbReference type="EMBL" id="MG515223">
    <property type="protein sequence ID" value="ATW62509.1"/>
    <property type="molecule type" value="Genomic_DNA"/>
</dbReference>